<dbReference type="PANTHER" id="PTHR43649">
    <property type="entry name" value="ARABINOSE-BINDING PROTEIN-RELATED"/>
    <property type="match status" value="1"/>
</dbReference>
<dbReference type="eggNOG" id="COG2182">
    <property type="taxonomic scope" value="Bacteria"/>
</dbReference>
<dbReference type="Gene3D" id="3.40.190.10">
    <property type="entry name" value="Periplasmic binding protein-like II"/>
    <property type="match status" value="2"/>
</dbReference>
<feature type="compositionally biased region" description="Low complexity" evidence="5">
    <location>
        <begin position="37"/>
        <end position="58"/>
    </location>
</feature>
<evidence type="ECO:0000313" key="7">
    <source>
        <dbReference type="EMBL" id="ADL34404.1"/>
    </source>
</evidence>
<dbReference type="STRING" id="515622.bpr_I1667"/>
<accession>E0RWN0</accession>
<reference evidence="7 8" key="1">
    <citation type="journal article" date="2010" name="PLoS ONE">
        <title>The glycobiome of the rumen bacterium Butyrivibrio proteoclasticus B316(T) highlights adaptation to a polysaccharide-rich environment.</title>
        <authorList>
            <person name="Kelly W.J."/>
            <person name="Leahy S.C."/>
            <person name="Altermann E."/>
            <person name="Yeoman C.J."/>
            <person name="Dunne J.C."/>
            <person name="Kong Z."/>
            <person name="Pacheco D.M."/>
            <person name="Li D."/>
            <person name="Noel S.J."/>
            <person name="Moon C.D."/>
            <person name="Cookson A.L."/>
            <person name="Attwood G.T."/>
        </authorList>
    </citation>
    <scope>NUCLEOTIDE SEQUENCE [LARGE SCALE GENOMIC DNA]</scope>
    <source>
        <strain evidence="8">ATCC 51982 / DSM 14932 / B316</strain>
    </source>
</reference>
<keyword evidence="8" id="KW-1185">Reference proteome</keyword>
<dbReference type="GO" id="GO:0030313">
    <property type="term" value="C:cell envelope"/>
    <property type="evidence" value="ECO:0007669"/>
    <property type="project" value="UniProtKB-SubCell"/>
</dbReference>
<protein>
    <submittedName>
        <fullName evidence="7">Sugar ABC transporter substrate-binding protein</fullName>
    </submittedName>
</protein>
<evidence type="ECO:0000256" key="2">
    <source>
        <dbReference type="ARBA" id="ARBA00008520"/>
    </source>
</evidence>
<evidence type="ECO:0000256" key="6">
    <source>
        <dbReference type="SAM" id="SignalP"/>
    </source>
</evidence>
<dbReference type="HOGENOM" id="CLU_031285_3_1_9"/>
<dbReference type="Pfam" id="PF13416">
    <property type="entry name" value="SBP_bac_8"/>
    <property type="match status" value="1"/>
</dbReference>
<dbReference type="KEGG" id="bpb:bpr_I1667"/>
<dbReference type="InterPro" id="IPR006059">
    <property type="entry name" value="SBP"/>
</dbReference>
<evidence type="ECO:0000256" key="3">
    <source>
        <dbReference type="ARBA" id="ARBA00022448"/>
    </source>
</evidence>
<keyword evidence="3" id="KW-0813">Transport</keyword>
<dbReference type="AlphaFoldDB" id="E0RWN0"/>
<dbReference type="SUPFAM" id="SSF53850">
    <property type="entry name" value="Periplasmic binding protein-like II"/>
    <property type="match status" value="1"/>
</dbReference>
<organism evidence="7 8">
    <name type="scientific">Butyrivibrio proteoclasticus (strain ATCC 51982 / DSM 14932 / B316)</name>
    <name type="common">Clostridium proteoclasticum</name>
    <dbReference type="NCBI Taxonomy" id="515622"/>
    <lineage>
        <taxon>Bacteria</taxon>
        <taxon>Bacillati</taxon>
        <taxon>Bacillota</taxon>
        <taxon>Clostridia</taxon>
        <taxon>Lachnospirales</taxon>
        <taxon>Lachnospiraceae</taxon>
        <taxon>Butyrivibrio</taxon>
    </lineage>
</organism>
<dbReference type="PANTHER" id="PTHR43649:SF31">
    <property type="entry name" value="SN-GLYCEROL-3-PHOSPHATE-BINDING PERIPLASMIC PROTEIN UGPB"/>
    <property type="match status" value="1"/>
</dbReference>
<name>E0RWN0_BUTPB</name>
<evidence type="ECO:0000256" key="4">
    <source>
        <dbReference type="ARBA" id="ARBA00022729"/>
    </source>
</evidence>
<keyword evidence="4 6" id="KW-0732">Signal</keyword>
<comment type="subcellular location">
    <subcellularLocation>
        <location evidence="1">Cell envelope</location>
    </subcellularLocation>
</comment>
<dbReference type="PROSITE" id="PS51257">
    <property type="entry name" value="PROKAR_LIPOPROTEIN"/>
    <property type="match status" value="1"/>
</dbReference>
<dbReference type="EMBL" id="CP001810">
    <property type="protein sequence ID" value="ADL34404.1"/>
    <property type="molecule type" value="Genomic_DNA"/>
</dbReference>
<evidence type="ECO:0000313" key="8">
    <source>
        <dbReference type="Proteomes" id="UP000001299"/>
    </source>
</evidence>
<dbReference type="InterPro" id="IPR050490">
    <property type="entry name" value="Bact_solute-bd_prot1"/>
</dbReference>
<proteinExistence type="inferred from homology"/>
<gene>
    <name evidence="7" type="ordered locus">bpr_I1667</name>
</gene>
<feature type="compositionally biased region" description="Polar residues" evidence="5">
    <location>
        <begin position="25"/>
        <end position="36"/>
    </location>
</feature>
<evidence type="ECO:0000256" key="5">
    <source>
        <dbReference type="SAM" id="MobiDB-lite"/>
    </source>
</evidence>
<feature type="signal peptide" evidence="6">
    <location>
        <begin position="1"/>
        <end position="21"/>
    </location>
</feature>
<dbReference type="RefSeq" id="WP_013281058.1">
    <property type="nucleotide sequence ID" value="NC_014387.1"/>
</dbReference>
<sequence length="439" mass="47832">MKLKKIGASILAMAMATSMLAGCGQSASTETPADTQPTEAVETPAAEATTEEAAPAGEAKNIEATEITFWHAMNGNLESVLSEITDEFNNSNEYGIKVTLVNQGAYGDLQTKLQASAAADALPDLAQAYNNWLTPYLDKIVKLDDFVANDFDNWDDVVEAYRDECSEFGFIHAVPYNKSTYVLFYNKTMFDELGLTVPETWADVEADAKAVMDAKNISFIGFDDLAGAVEASLRQDGADYVDATGALFNDDKGLETCTYLSNLYNNGYARLVGEDGYFSNVLSNQQIASYVGSSAGVSYIKAEGWDLGVAPLPGNVNKAANMAGTNIVMFSQDSNKQLAAWEYLKYITSTEAMTKWAVGTGYLPIRQSSYETPEYKAYMDENVCAAACYEQAKDFFFSPTFESSNDIRSTVPSTVEQLVYDKADAQTWLDTLVEAINAQ</sequence>
<feature type="region of interest" description="Disordered" evidence="5">
    <location>
        <begin position="24"/>
        <end position="58"/>
    </location>
</feature>
<feature type="chain" id="PRO_5039639452" evidence="6">
    <location>
        <begin position="22"/>
        <end position="439"/>
    </location>
</feature>
<dbReference type="Proteomes" id="UP000001299">
    <property type="component" value="Chromosome 1"/>
</dbReference>
<comment type="similarity">
    <text evidence="2">Belongs to the bacterial solute-binding protein 1 family.</text>
</comment>
<dbReference type="CDD" id="cd14748">
    <property type="entry name" value="PBP2_UgpB"/>
    <property type="match status" value="1"/>
</dbReference>
<evidence type="ECO:0000256" key="1">
    <source>
        <dbReference type="ARBA" id="ARBA00004196"/>
    </source>
</evidence>